<organism evidence="12 13">
    <name type="scientific">Pseudomonas parafulva</name>
    <dbReference type="NCBI Taxonomy" id="157782"/>
    <lineage>
        <taxon>Bacteria</taxon>
        <taxon>Pseudomonadati</taxon>
        <taxon>Pseudomonadota</taxon>
        <taxon>Gammaproteobacteria</taxon>
        <taxon>Pseudomonadales</taxon>
        <taxon>Pseudomonadaceae</taxon>
        <taxon>Pseudomonas</taxon>
    </lineage>
</organism>
<name>A0AAI8PDG1_9PSED</name>
<dbReference type="AlphaFoldDB" id="A0AAI8PDG1"/>
<dbReference type="EMBL" id="CP031641">
    <property type="protein sequence ID" value="AXO90734.1"/>
    <property type="molecule type" value="Genomic_DNA"/>
</dbReference>
<evidence type="ECO:0000256" key="6">
    <source>
        <dbReference type="ARBA" id="ARBA00022729"/>
    </source>
</evidence>
<evidence type="ECO:0000256" key="2">
    <source>
        <dbReference type="ARBA" id="ARBA00008208"/>
    </source>
</evidence>
<evidence type="ECO:0000313" key="12">
    <source>
        <dbReference type="EMBL" id="AXO90734.1"/>
    </source>
</evidence>
<keyword evidence="5 11" id="KW-0812">Transmembrane</keyword>
<dbReference type="Pfam" id="PF17090">
    <property type="entry name" value="Ytca"/>
    <property type="match status" value="1"/>
</dbReference>
<keyword evidence="8 11" id="KW-0472">Membrane</keyword>
<keyword evidence="10" id="KW-0449">Lipoprotein</keyword>
<keyword evidence="4" id="KW-1003">Cell membrane</keyword>
<evidence type="ECO:0000256" key="9">
    <source>
        <dbReference type="ARBA" id="ARBA00023139"/>
    </source>
</evidence>
<evidence type="ECO:0000256" key="3">
    <source>
        <dbReference type="ARBA" id="ARBA00021237"/>
    </source>
</evidence>
<comment type="subcellular location">
    <subcellularLocation>
        <location evidence="1">Membrane</location>
        <topology evidence="1">Multi-pass membrane protein</topology>
    </subcellularLocation>
</comment>
<keyword evidence="6" id="KW-0732">Signal</keyword>
<gene>
    <name evidence="12" type="ORF">DZC75_23030</name>
</gene>
<dbReference type="RefSeq" id="WP_116889972.1">
    <property type="nucleotide sequence ID" value="NZ_CP031641.1"/>
</dbReference>
<evidence type="ECO:0000256" key="4">
    <source>
        <dbReference type="ARBA" id="ARBA00022475"/>
    </source>
</evidence>
<evidence type="ECO:0000256" key="10">
    <source>
        <dbReference type="ARBA" id="ARBA00023288"/>
    </source>
</evidence>
<comment type="similarity">
    <text evidence="2">Belongs to the YtcA family.</text>
</comment>
<accession>A0AAI8PDG1</accession>
<keyword evidence="7 11" id="KW-1133">Transmembrane helix</keyword>
<proteinExistence type="inferred from homology"/>
<evidence type="ECO:0000256" key="5">
    <source>
        <dbReference type="ARBA" id="ARBA00022692"/>
    </source>
</evidence>
<dbReference type="Proteomes" id="UP000258127">
    <property type="component" value="Chromosome"/>
</dbReference>
<reference evidence="12 13" key="1">
    <citation type="submission" date="2018-08" db="EMBL/GenBank/DDBJ databases">
        <authorList>
            <person name="Lee Y."/>
            <person name="Kakembo D."/>
        </authorList>
    </citation>
    <scope>NUCLEOTIDE SEQUENCE [LARGE SCALE GENOMIC DNA]</scope>
    <source>
        <strain evidence="12 13">JBCS1880</strain>
    </source>
</reference>
<evidence type="ECO:0000256" key="7">
    <source>
        <dbReference type="ARBA" id="ARBA00022989"/>
    </source>
</evidence>
<feature type="transmembrane region" description="Helical" evidence="11">
    <location>
        <begin position="68"/>
        <end position="87"/>
    </location>
</feature>
<keyword evidence="13" id="KW-1185">Reference proteome</keyword>
<evidence type="ECO:0000256" key="11">
    <source>
        <dbReference type="SAM" id="Phobius"/>
    </source>
</evidence>
<evidence type="ECO:0000313" key="13">
    <source>
        <dbReference type="Proteomes" id="UP000258127"/>
    </source>
</evidence>
<keyword evidence="9" id="KW-0564">Palmitate</keyword>
<dbReference type="GO" id="GO:0016020">
    <property type="term" value="C:membrane"/>
    <property type="evidence" value="ECO:0007669"/>
    <property type="project" value="UniProtKB-SubCell"/>
</dbReference>
<protein>
    <recommendedName>
        <fullName evidence="3">Uncharacterized protein YtcA</fullName>
    </recommendedName>
</protein>
<evidence type="ECO:0000256" key="8">
    <source>
        <dbReference type="ARBA" id="ARBA00023136"/>
    </source>
</evidence>
<sequence>MAVLEPDRAVGMLCIGTLLSGCTQSPALPVFGAIFPDWLFAIIAGVIITILLHVMLSKARALDRLQPLAVTYPALAALSAMLVWLIVFHP</sequence>
<evidence type="ECO:0000256" key="1">
    <source>
        <dbReference type="ARBA" id="ARBA00004141"/>
    </source>
</evidence>
<feature type="transmembrane region" description="Helical" evidence="11">
    <location>
        <begin position="38"/>
        <end position="56"/>
    </location>
</feature>
<dbReference type="InterPro" id="IPR031381">
    <property type="entry name" value="YtcA"/>
</dbReference>